<accession>A0ABV7X8V6</accession>
<gene>
    <name evidence="2" type="ORF">ACFOMD_08360</name>
</gene>
<evidence type="ECO:0008006" key="4">
    <source>
        <dbReference type="Google" id="ProtNLM"/>
    </source>
</evidence>
<organism evidence="2 3">
    <name type="scientific">Sphingoaurantiacus capsulatus</name>
    <dbReference type="NCBI Taxonomy" id="1771310"/>
    <lineage>
        <taxon>Bacteria</taxon>
        <taxon>Pseudomonadati</taxon>
        <taxon>Pseudomonadota</taxon>
        <taxon>Alphaproteobacteria</taxon>
        <taxon>Sphingomonadales</taxon>
        <taxon>Sphingosinicellaceae</taxon>
        <taxon>Sphingoaurantiacus</taxon>
    </lineage>
</organism>
<dbReference type="Proteomes" id="UP001595615">
    <property type="component" value="Unassembled WGS sequence"/>
</dbReference>
<comment type="caution">
    <text evidence="2">The sequence shown here is derived from an EMBL/GenBank/DDBJ whole genome shotgun (WGS) entry which is preliminary data.</text>
</comment>
<name>A0ABV7X8V6_9SPHN</name>
<evidence type="ECO:0000256" key="1">
    <source>
        <dbReference type="SAM" id="MobiDB-lite"/>
    </source>
</evidence>
<evidence type="ECO:0000313" key="2">
    <source>
        <dbReference type="EMBL" id="MFC3712579.1"/>
    </source>
</evidence>
<keyword evidence="3" id="KW-1185">Reference proteome</keyword>
<dbReference type="EMBL" id="JBHRXV010000006">
    <property type="protein sequence ID" value="MFC3712579.1"/>
    <property type="molecule type" value="Genomic_DNA"/>
</dbReference>
<protein>
    <recommendedName>
        <fullName evidence="4">Lipoprotein</fullName>
    </recommendedName>
</protein>
<dbReference type="PROSITE" id="PS51257">
    <property type="entry name" value="PROKAR_LIPOPROTEIN"/>
    <property type="match status" value="1"/>
</dbReference>
<dbReference type="RefSeq" id="WP_380859755.1">
    <property type="nucleotide sequence ID" value="NZ_JBHRXV010000006.1"/>
</dbReference>
<feature type="region of interest" description="Disordered" evidence="1">
    <location>
        <begin position="94"/>
        <end position="113"/>
    </location>
</feature>
<reference evidence="3" key="1">
    <citation type="journal article" date="2019" name="Int. J. Syst. Evol. Microbiol.">
        <title>The Global Catalogue of Microorganisms (GCM) 10K type strain sequencing project: providing services to taxonomists for standard genome sequencing and annotation.</title>
        <authorList>
            <consortium name="The Broad Institute Genomics Platform"/>
            <consortium name="The Broad Institute Genome Sequencing Center for Infectious Disease"/>
            <person name="Wu L."/>
            <person name="Ma J."/>
        </authorList>
    </citation>
    <scope>NUCLEOTIDE SEQUENCE [LARGE SCALE GENOMIC DNA]</scope>
    <source>
        <strain evidence="3">KCTC 42644</strain>
    </source>
</reference>
<proteinExistence type="predicted"/>
<sequence length="113" mass="11299">MNFKKEWLVLSVAGVLAACGGQGDDATGDIVANDADAAADVMEAQADAMSDTASADIVDEKADALRDAGEAAEEAIDDADIETDNPAATAAKIQAETGMPTSAKTAAEAAPTK</sequence>
<evidence type="ECO:0000313" key="3">
    <source>
        <dbReference type="Proteomes" id="UP001595615"/>
    </source>
</evidence>